<feature type="compositionally biased region" description="Basic and acidic residues" evidence="1">
    <location>
        <begin position="25"/>
        <end position="66"/>
    </location>
</feature>
<dbReference type="InParanoid" id="A0A7N2MNB0"/>
<feature type="region of interest" description="Disordered" evidence="1">
    <location>
        <begin position="234"/>
        <end position="263"/>
    </location>
</feature>
<feature type="region of interest" description="Disordered" evidence="1">
    <location>
        <begin position="176"/>
        <end position="200"/>
    </location>
</feature>
<evidence type="ECO:0000256" key="1">
    <source>
        <dbReference type="SAM" id="MobiDB-lite"/>
    </source>
</evidence>
<reference evidence="2" key="2">
    <citation type="submission" date="2021-01" db="UniProtKB">
        <authorList>
            <consortium name="EnsemblPlants"/>
        </authorList>
    </citation>
    <scope>IDENTIFICATION</scope>
</reference>
<sequence>MGIGSSKLNPQREAVPTKLRPIIRRFFEQMRRRRHADMSKKELLKKEVVDDENSHAQSLQDKERKSTNSSLDGTVPITKETPKTPLLPEEDSKSNTSSLNETVPISKETLVEEKKLEVSPVPKSEFEPDTSKKPKEQKDEKYAKKGGKDCKDGKEEKEEDKVVEKTVVIEDKVVVVEQTMAGEEEEEDEEDENDKVRYVSPGSPSFRVYCVPYEDNNEEEGKEDSLYTKCLSGESAESAESVVSVTSDDAQETKTKKKKNRGRRFTKAIRRTGPVKNLLNVKSCYYPSCSGNERARLLAEKA</sequence>
<organism evidence="2 3">
    <name type="scientific">Quercus lobata</name>
    <name type="common">Valley oak</name>
    <dbReference type="NCBI Taxonomy" id="97700"/>
    <lineage>
        <taxon>Eukaryota</taxon>
        <taxon>Viridiplantae</taxon>
        <taxon>Streptophyta</taxon>
        <taxon>Embryophyta</taxon>
        <taxon>Tracheophyta</taxon>
        <taxon>Spermatophyta</taxon>
        <taxon>Magnoliopsida</taxon>
        <taxon>eudicotyledons</taxon>
        <taxon>Gunneridae</taxon>
        <taxon>Pentapetalae</taxon>
        <taxon>rosids</taxon>
        <taxon>fabids</taxon>
        <taxon>Fagales</taxon>
        <taxon>Fagaceae</taxon>
        <taxon>Quercus</taxon>
    </lineage>
</organism>
<dbReference type="Proteomes" id="UP000594261">
    <property type="component" value="Chromosome 10"/>
</dbReference>
<accession>A0A7N2MNB0</accession>
<dbReference type="RefSeq" id="XP_030938342.1">
    <property type="nucleotide sequence ID" value="XM_031082482.1"/>
</dbReference>
<dbReference type="GeneID" id="115963482"/>
<dbReference type="Gramene" id="QL10p001707:mrna">
    <property type="protein sequence ID" value="QL10p001707:mrna"/>
    <property type="gene ID" value="QL10p001707"/>
</dbReference>
<keyword evidence="3" id="KW-1185">Reference proteome</keyword>
<feature type="compositionally biased region" description="Polar residues" evidence="1">
    <location>
        <begin position="94"/>
        <end position="103"/>
    </location>
</feature>
<feature type="compositionally biased region" description="Acidic residues" evidence="1">
    <location>
        <begin position="182"/>
        <end position="193"/>
    </location>
</feature>
<proteinExistence type="predicted"/>
<dbReference type="KEGG" id="qlo:115963482"/>
<gene>
    <name evidence="2" type="primary">LOC115963482</name>
</gene>
<dbReference type="EnsemblPlants" id="QL10p001707:mrna">
    <property type="protein sequence ID" value="QL10p001707:mrna"/>
    <property type="gene ID" value="QL10p001707"/>
</dbReference>
<feature type="region of interest" description="Disordered" evidence="1">
    <location>
        <begin position="1"/>
        <end position="162"/>
    </location>
</feature>
<evidence type="ECO:0000313" key="3">
    <source>
        <dbReference type="Proteomes" id="UP000594261"/>
    </source>
</evidence>
<evidence type="ECO:0000313" key="2">
    <source>
        <dbReference type="EnsemblPlants" id="QL10p001707:mrna"/>
    </source>
</evidence>
<reference evidence="2 3" key="1">
    <citation type="journal article" date="2016" name="G3 (Bethesda)">
        <title>First Draft Assembly and Annotation of the Genome of a California Endemic Oak Quercus lobata Nee (Fagaceae).</title>
        <authorList>
            <person name="Sork V.L."/>
            <person name="Fitz-Gibbon S.T."/>
            <person name="Puiu D."/>
            <person name="Crepeau M."/>
            <person name="Gugger P.F."/>
            <person name="Sherman R."/>
            <person name="Stevens K."/>
            <person name="Langley C.H."/>
            <person name="Pellegrini M."/>
            <person name="Salzberg S.L."/>
        </authorList>
    </citation>
    <scope>NUCLEOTIDE SEQUENCE [LARGE SCALE GENOMIC DNA]</scope>
    <source>
        <strain evidence="2 3">cv. SW786</strain>
    </source>
</reference>
<name>A0A7N2MNB0_QUELO</name>
<dbReference type="AlphaFoldDB" id="A0A7N2MNB0"/>
<dbReference type="OMA" id="MEENHPN"/>
<feature type="compositionally biased region" description="Basic and acidic residues" evidence="1">
    <location>
        <begin position="124"/>
        <end position="162"/>
    </location>
</feature>
<dbReference type="OrthoDB" id="1903040at2759"/>
<dbReference type="EMBL" id="LRBV02000010">
    <property type="status" value="NOT_ANNOTATED_CDS"/>
    <property type="molecule type" value="Genomic_DNA"/>
</dbReference>
<feature type="compositionally biased region" description="Low complexity" evidence="1">
    <location>
        <begin position="234"/>
        <end position="248"/>
    </location>
</feature>
<protein>
    <submittedName>
        <fullName evidence="2">Uncharacterized protein</fullName>
    </submittedName>
</protein>